<dbReference type="RefSeq" id="XP_027618494.1">
    <property type="nucleotide sequence ID" value="XM_027762693.1"/>
</dbReference>
<dbReference type="EMBL" id="BFAD01000011">
    <property type="protein sequence ID" value="GBE87581.1"/>
    <property type="molecule type" value="Genomic_DNA"/>
</dbReference>
<comment type="caution">
    <text evidence="1">The sequence shown here is derived from an EMBL/GenBank/DDBJ whole genome shotgun (WGS) entry which is preliminary data.</text>
</comment>
<accession>A0A401GZJ4</accession>
<keyword evidence="2" id="KW-1185">Reference proteome</keyword>
<reference evidence="1 2" key="1">
    <citation type="journal article" date="2018" name="Sci. Rep.">
        <title>Genome sequence of the cauliflower mushroom Sparassis crispa (Hanabiratake) and its association with beneficial usage.</title>
        <authorList>
            <person name="Kiyama R."/>
            <person name="Furutani Y."/>
            <person name="Kawaguchi K."/>
            <person name="Nakanishi T."/>
        </authorList>
    </citation>
    <scope>NUCLEOTIDE SEQUENCE [LARGE SCALE GENOMIC DNA]</scope>
</reference>
<gene>
    <name evidence="1" type="ORF">SCP_1102580</name>
</gene>
<dbReference type="AlphaFoldDB" id="A0A401GZJ4"/>
<dbReference type="InParanoid" id="A0A401GZJ4"/>
<name>A0A401GZJ4_9APHY</name>
<dbReference type="Proteomes" id="UP000287166">
    <property type="component" value="Unassembled WGS sequence"/>
</dbReference>
<dbReference type="GeneID" id="38784498"/>
<evidence type="ECO:0000313" key="2">
    <source>
        <dbReference type="Proteomes" id="UP000287166"/>
    </source>
</evidence>
<proteinExistence type="predicted"/>
<evidence type="ECO:0000313" key="1">
    <source>
        <dbReference type="EMBL" id="GBE87581.1"/>
    </source>
</evidence>
<dbReference type="OrthoDB" id="2587968at2759"/>
<sequence length="195" mass="22117">MSFRLLKHGLSDQARRLILSIIQEQKGPISVQDIFRVAVQKESESLGTPIIERPAATTDVPYPEHEVKSMRYLKKVVLPILAEAHEIEKVHSTYTLTPEEIEQRLSTMTKSSRRGQAPPSTIDLWRWQVKAVKPTVPKPKTKEIYGTEVGVGEDFSHLNKRRQRSRVLGIARDVRWLKKLEVAKEEGLGTLASSS</sequence>
<organism evidence="1 2">
    <name type="scientific">Sparassis crispa</name>
    <dbReference type="NCBI Taxonomy" id="139825"/>
    <lineage>
        <taxon>Eukaryota</taxon>
        <taxon>Fungi</taxon>
        <taxon>Dikarya</taxon>
        <taxon>Basidiomycota</taxon>
        <taxon>Agaricomycotina</taxon>
        <taxon>Agaricomycetes</taxon>
        <taxon>Polyporales</taxon>
        <taxon>Sparassidaceae</taxon>
        <taxon>Sparassis</taxon>
    </lineage>
</organism>
<protein>
    <submittedName>
        <fullName evidence="1">Uncharacterized protein</fullName>
    </submittedName>
</protein>